<evidence type="ECO:0000256" key="3">
    <source>
        <dbReference type="ARBA" id="ARBA00022552"/>
    </source>
</evidence>
<name>A0A417ZC91_9LACO</name>
<dbReference type="EMBL" id="QOCS01000005">
    <property type="protein sequence ID" value="RHW48308.1"/>
    <property type="molecule type" value="Genomic_DNA"/>
</dbReference>
<evidence type="ECO:0000313" key="9">
    <source>
        <dbReference type="Proteomes" id="UP000284822"/>
    </source>
</evidence>
<proteinExistence type="inferred from homology"/>
<sequence length="174" mass="19982">MEQLQYVRIGRIINTHGNRGELKVVATTDFALERFAEQNKVFIKIHNQYQQFTIQNARMQQKFWLIKLTNIESISEAEVYKNCDLYADTTSMPELEEGQYFYKDIMGINVKDVNHGFLGSVTDIMSLGPNDVWTVQDKHGREILIPILKSTLVEVNLTTQVATVDLPEGLIDED</sequence>
<dbReference type="HAMAP" id="MF_00014">
    <property type="entry name" value="Ribosome_mat_RimM"/>
    <property type="match status" value="1"/>
</dbReference>
<evidence type="ECO:0000259" key="7">
    <source>
        <dbReference type="Pfam" id="PF24986"/>
    </source>
</evidence>
<dbReference type="InterPro" id="IPR036976">
    <property type="entry name" value="RimM_N_sf"/>
</dbReference>
<dbReference type="SUPFAM" id="SSF50346">
    <property type="entry name" value="PRC-barrel domain"/>
    <property type="match status" value="1"/>
</dbReference>
<comment type="caution">
    <text evidence="8">The sequence shown here is derived from an EMBL/GenBank/DDBJ whole genome shotgun (WGS) entry which is preliminary data.</text>
</comment>
<gene>
    <name evidence="5" type="primary">rimM</name>
    <name evidence="8" type="ORF">DS832_01720</name>
</gene>
<evidence type="ECO:0000313" key="8">
    <source>
        <dbReference type="EMBL" id="RHW48308.1"/>
    </source>
</evidence>
<dbReference type="InterPro" id="IPR011033">
    <property type="entry name" value="PRC_barrel-like_sf"/>
</dbReference>
<feature type="domain" description="RimM N-terminal" evidence="6">
    <location>
        <begin position="9"/>
        <end position="88"/>
    </location>
</feature>
<feature type="domain" description="Ribosome maturation factor RimM PRC barrel" evidence="7">
    <location>
        <begin position="103"/>
        <end position="170"/>
    </location>
</feature>
<evidence type="ECO:0000256" key="4">
    <source>
        <dbReference type="ARBA" id="ARBA00023186"/>
    </source>
</evidence>
<keyword evidence="3 5" id="KW-0698">rRNA processing</keyword>
<comment type="subunit">
    <text evidence="5">Binds ribosomal protein uS19.</text>
</comment>
<dbReference type="SUPFAM" id="SSF50447">
    <property type="entry name" value="Translation proteins"/>
    <property type="match status" value="1"/>
</dbReference>
<dbReference type="GO" id="GO:0006364">
    <property type="term" value="P:rRNA processing"/>
    <property type="evidence" value="ECO:0007669"/>
    <property type="project" value="UniProtKB-UniRule"/>
</dbReference>
<dbReference type="GO" id="GO:0042274">
    <property type="term" value="P:ribosomal small subunit biogenesis"/>
    <property type="evidence" value="ECO:0007669"/>
    <property type="project" value="UniProtKB-UniRule"/>
</dbReference>
<evidence type="ECO:0000256" key="5">
    <source>
        <dbReference type="HAMAP-Rule" id="MF_00014"/>
    </source>
</evidence>
<protein>
    <recommendedName>
        <fullName evidence="5">Ribosome maturation factor RimM</fullName>
    </recommendedName>
</protein>
<comment type="subcellular location">
    <subcellularLocation>
        <location evidence="5">Cytoplasm</location>
    </subcellularLocation>
</comment>
<evidence type="ECO:0000259" key="6">
    <source>
        <dbReference type="Pfam" id="PF01782"/>
    </source>
</evidence>
<dbReference type="PANTHER" id="PTHR33692">
    <property type="entry name" value="RIBOSOME MATURATION FACTOR RIMM"/>
    <property type="match status" value="1"/>
</dbReference>
<evidence type="ECO:0000256" key="2">
    <source>
        <dbReference type="ARBA" id="ARBA00022517"/>
    </source>
</evidence>
<comment type="domain">
    <text evidence="5">The PRC barrel domain binds ribosomal protein uS19.</text>
</comment>
<dbReference type="Gene3D" id="2.40.30.60">
    <property type="entry name" value="RimM"/>
    <property type="match status" value="1"/>
</dbReference>
<dbReference type="RefSeq" id="WP_118910096.1">
    <property type="nucleotide sequence ID" value="NZ_QOCS01000005.1"/>
</dbReference>
<reference evidence="8 9" key="1">
    <citation type="submission" date="2018-07" db="EMBL/GenBank/DDBJ databases">
        <title>Genome sequences of six Lactobacillus spp. isolated from bumble bee guts.</title>
        <authorList>
            <person name="Motta E.V.S."/>
            <person name="Moran N.A."/>
        </authorList>
    </citation>
    <scope>NUCLEOTIDE SEQUENCE [LARGE SCALE GENOMIC DNA]</scope>
    <source>
        <strain evidence="8 9">LV-8.1</strain>
    </source>
</reference>
<dbReference type="GO" id="GO:0005840">
    <property type="term" value="C:ribosome"/>
    <property type="evidence" value="ECO:0007669"/>
    <property type="project" value="InterPro"/>
</dbReference>
<dbReference type="GO" id="GO:0043022">
    <property type="term" value="F:ribosome binding"/>
    <property type="evidence" value="ECO:0007669"/>
    <property type="project" value="InterPro"/>
</dbReference>
<accession>A0A417ZC91</accession>
<organism evidence="8 9">
    <name type="scientific">Bombilactobacillus bombi</name>
    <dbReference type="NCBI Taxonomy" id="1303590"/>
    <lineage>
        <taxon>Bacteria</taxon>
        <taxon>Bacillati</taxon>
        <taxon>Bacillota</taxon>
        <taxon>Bacilli</taxon>
        <taxon>Lactobacillales</taxon>
        <taxon>Lactobacillaceae</taxon>
        <taxon>Bombilactobacillus</taxon>
    </lineage>
</organism>
<comment type="function">
    <text evidence="5">An accessory protein needed during the final step in the assembly of 30S ribosomal subunit, possibly for assembly of the head region. Essential for efficient processing of 16S rRNA. May be needed both before and after RbfA during the maturation of 16S rRNA. It has affinity for free ribosomal 30S subunits but not for 70S ribosomes.</text>
</comment>
<keyword evidence="2 5" id="KW-0690">Ribosome biogenesis</keyword>
<dbReference type="NCBIfam" id="TIGR02273">
    <property type="entry name" value="16S_RimM"/>
    <property type="match status" value="1"/>
</dbReference>
<dbReference type="PANTHER" id="PTHR33692:SF1">
    <property type="entry name" value="RIBOSOME MATURATION FACTOR RIMM"/>
    <property type="match status" value="1"/>
</dbReference>
<dbReference type="InterPro" id="IPR011961">
    <property type="entry name" value="RimM"/>
</dbReference>
<evidence type="ECO:0000256" key="1">
    <source>
        <dbReference type="ARBA" id="ARBA00022490"/>
    </source>
</evidence>
<dbReference type="AlphaFoldDB" id="A0A417ZC91"/>
<keyword evidence="1 5" id="KW-0963">Cytoplasm</keyword>
<dbReference type="Pfam" id="PF01782">
    <property type="entry name" value="RimM"/>
    <property type="match status" value="1"/>
</dbReference>
<dbReference type="InterPro" id="IPR009000">
    <property type="entry name" value="Transl_B-barrel_sf"/>
</dbReference>
<dbReference type="InterPro" id="IPR002676">
    <property type="entry name" value="RimM_N"/>
</dbReference>
<dbReference type="InterPro" id="IPR056792">
    <property type="entry name" value="PRC_RimM"/>
</dbReference>
<dbReference type="Proteomes" id="UP000284822">
    <property type="component" value="Unassembled WGS sequence"/>
</dbReference>
<dbReference type="GO" id="GO:0005737">
    <property type="term" value="C:cytoplasm"/>
    <property type="evidence" value="ECO:0007669"/>
    <property type="project" value="UniProtKB-SubCell"/>
</dbReference>
<comment type="similarity">
    <text evidence="5">Belongs to the RimM family.</text>
</comment>
<keyword evidence="4 5" id="KW-0143">Chaperone</keyword>
<dbReference type="Gene3D" id="2.30.30.240">
    <property type="entry name" value="PRC-barrel domain"/>
    <property type="match status" value="1"/>
</dbReference>
<dbReference type="Pfam" id="PF24986">
    <property type="entry name" value="PRC_RimM"/>
    <property type="match status" value="1"/>
</dbReference>